<dbReference type="Pfam" id="PF03167">
    <property type="entry name" value="UDG"/>
    <property type="match status" value="1"/>
</dbReference>
<evidence type="ECO:0000313" key="2">
    <source>
        <dbReference type="EMBL" id="RKT46640.1"/>
    </source>
</evidence>
<feature type="domain" description="Uracil-DNA glycosylase-like" evidence="1">
    <location>
        <begin position="119"/>
        <end position="194"/>
    </location>
</feature>
<dbReference type="SUPFAM" id="SSF52141">
    <property type="entry name" value="Uracil-DNA glycosylase-like"/>
    <property type="match status" value="1"/>
</dbReference>
<dbReference type="InterPro" id="IPR036895">
    <property type="entry name" value="Uracil-DNA_glycosylase-like_sf"/>
</dbReference>
<evidence type="ECO:0000313" key="3">
    <source>
        <dbReference type="Proteomes" id="UP000274556"/>
    </source>
</evidence>
<protein>
    <submittedName>
        <fullName evidence="2">Uracil DNA glycosylase superfamily protein</fullName>
    </submittedName>
</protein>
<comment type="caution">
    <text evidence="2">The sequence shown here is derived from an EMBL/GenBank/DDBJ whole genome shotgun (WGS) entry which is preliminary data.</text>
</comment>
<keyword evidence="3" id="KW-1185">Reference proteome</keyword>
<dbReference type="AlphaFoldDB" id="A0A495VCY8"/>
<proteinExistence type="predicted"/>
<dbReference type="Proteomes" id="UP000274556">
    <property type="component" value="Unassembled WGS sequence"/>
</dbReference>
<dbReference type="RefSeq" id="WP_120798726.1">
    <property type="nucleotide sequence ID" value="NZ_RBXL01000001.1"/>
</dbReference>
<accession>A0A495VCY8</accession>
<sequence>MGADSFVEELINLAFKNAFNPYSDRCEVFDVDDAPKRRSALLKKMLLAAREVEVDAIWIGRDLGYRGGRRTGLALTDDVHLSNHAARWGVEVGRLTKGRAIPERTASVIWSVLEQVSVPVFLWNVFPLHPYESGDPFTNRAHNSKERIAGEELLAMLVGLLKPKRIVAIGNDAERAAVRFKAVCNVFKVRHPSYGGQKIFLEQIQSMYNVERRSFTNASLFETNGLI</sequence>
<gene>
    <name evidence="2" type="ORF">BDD21_4167</name>
</gene>
<dbReference type="OrthoDB" id="4977218at2"/>
<dbReference type="Gene3D" id="3.40.470.10">
    <property type="entry name" value="Uracil-DNA glycosylase-like domain"/>
    <property type="match status" value="1"/>
</dbReference>
<organism evidence="2 3">
    <name type="scientific">Thiocapsa rosea</name>
    <dbReference type="NCBI Taxonomy" id="69360"/>
    <lineage>
        <taxon>Bacteria</taxon>
        <taxon>Pseudomonadati</taxon>
        <taxon>Pseudomonadota</taxon>
        <taxon>Gammaproteobacteria</taxon>
        <taxon>Chromatiales</taxon>
        <taxon>Chromatiaceae</taxon>
        <taxon>Thiocapsa</taxon>
    </lineage>
</organism>
<dbReference type="InterPro" id="IPR005122">
    <property type="entry name" value="Uracil-DNA_glycosylase-like"/>
</dbReference>
<reference evidence="2 3" key="1">
    <citation type="submission" date="2018-10" db="EMBL/GenBank/DDBJ databases">
        <title>Genomic Encyclopedia of Archaeal and Bacterial Type Strains, Phase II (KMG-II): from individual species to whole genera.</title>
        <authorList>
            <person name="Goeker M."/>
        </authorList>
    </citation>
    <scope>NUCLEOTIDE SEQUENCE [LARGE SCALE GENOMIC DNA]</scope>
    <source>
        <strain evidence="2 3">DSM 235</strain>
    </source>
</reference>
<dbReference type="EMBL" id="RBXL01000001">
    <property type="protein sequence ID" value="RKT46640.1"/>
    <property type="molecule type" value="Genomic_DNA"/>
</dbReference>
<dbReference type="CDD" id="cd10035">
    <property type="entry name" value="UDG_like"/>
    <property type="match status" value="1"/>
</dbReference>
<name>A0A495VCY8_9GAMM</name>
<evidence type="ECO:0000259" key="1">
    <source>
        <dbReference type="Pfam" id="PF03167"/>
    </source>
</evidence>